<evidence type="ECO:0000259" key="2">
    <source>
        <dbReference type="Pfam" id="PF13391"/>
    </source>
</evidence>
<gene>
    <name evidence="3" type="ORF">MVEN_00093000</name>
</gene>
<dbReference type="EMBL" id="JACAZI010000001">
    <property type="protein sequence ID" value="KAF7372328.1"/>
    <property type="molecule type" value="Genomic_DNA"/>
</dbReference>
<dbReference type="Pfam" id="PF13391">
    <property type="entry name" value="HNH_2"/>
    <property type="match status" value="1"/>
</dbReference>
<feature type="region of interest" description="Disordered" evidence="1">
    <location>
        <begin position="1"/>
        <end position="61"/>
    </location>
</feature>
<sequence length="396" mass="43449">MGSSSHNDDEGILALDNGVDDRDSASSSSSEGADDPPAQAPSQTSQLYVTPDARSHTSSIGQRVRNKLTTLSGGRVCILTKESTPKISIEAAHLVPRAASGTLLAKLEFSFGLNYKRLHIDTTGNLVYIRVDLHRSFDNKGWLLLPETDVIREIQEYMQNPGAKTYKQVFTTETKFRYRIIPLQLFKDETTVFQRISKGEYRKIFPVEPFSPPTVESHANPFFVIANAGAKLEEDLALLPTNWRSNTDILAVLGLWIEWKTVMPTHEWLKRPRFGPRGDGRRGHGDGPGGQTGSRRERDSPTPRSSRSAHFSASGDAGAGTSPSGNNLARASADLPQLDRDDNSDTTESDILTHDAVRAVGFLDRSDFFAKWLHGMGCSTSAATPANPVEAYEMCS</sequence>
<evidence type="ECO:0000313" key="4">
    <source>
        <dbReference type="Proteomes" id="UP000620124"/>
    </source>
</evidence>
<evidence type="ECO:0000256" key="1">
    <source>
        <dbReference type="SAM" id="MobiDB-lite"/>
    </source>
</evidence>
<name>A0A8H7DHE4_9AGAR</name>
<dbReference type="Proteomes" id="UP000620124">
    <property type="component" value="Unassembled WGS sequence"/>
</dbReference>
<dbReference type="OrthoDB" id="3133596at2759"/>
<organism evidence="3 4">
    <name type="scientific">Mycena venus</name>
    <dbReference type="NCBI Taxonomy" id="2733690"/>
    <lineage>
        <taxon>Eukaryota</taxon>
        <taxon>Fungi</taxon>
        <taxon>Dikarya</taxon>
        <taxon>Basidiomycota</taxon>
        <taxon>Agaricomycotina</taxon>
        <taxon>Agaricomycetes</taxon>
        <taxon>Agaricomycetidae</taxon>
        <taxon>Agaricales</taxon>
        <taxon>Marasmiineae</taxon>
        <taxon>Mycenaceae</taxon>
        <taxon>Mycena</taxon>
    </lineage>
</organism>
<protein>
    <submittedName>
        <fullName evidence="3">HNHc domain-containing protein</fullName>
    </submittedName>
</protein>
<evidence type="ECO:0000313" key="3">
    <source>
        <dbReference type="EMBL" id="KAF7372328.1"/>
    </source>
</evidence>
<feature type="compositionally biased region" description="Basic and acidic residues" evidence="1">
    <location>
        <begin position="276"/>
        <end position="285"/>
    </location>
</feature>
<keyword evidence="4" id="KW-1185">Reference proteome</keyword>
<comment type="caution">
    <text evidence="3">The sequence shown here is derived from an EMBL/GenBank/DDBJ whole genome shotgun (WGS) entry which is preliminary data.</text>
</comment>
<reference evidence="3" key="1">
    <citation type="submission" date="2020-05" db="EMBL/GenBank/DDBJ databases">
        <title>Mycena genomes resolve the evolution of fungal bioluminescence.</title>
        <authorList>
            <person name="Tsai I.J."/>
        </authorList>
    </citation>
    <scope>NUCLEOTIDE SEQUENCE</scope>
    <source>
        <strain evidence="3">CCC161011</strain>
    </source>
</reference>
<feature type="domain" description="HNH nuclease" evidence="2">
    <location>
        <begin position="77"/>
        <end position="140"/>
    </location>
</feature>
<dbReference type="AlphaFoldDB" id="A0A8H7DHE4"/>
<feature type="compositionally biased region" description="Polar residues" evidence="1">
    <location>
        <begin position="302"/>
        <end position="311"/>
    </location>
</feature>
<accession>A0A8H7DHE4</accession>
<proteinExistence type="predicted"/>
<dbReference type="InterPro" id="IPR003615">
    <property type="entry name" value="HNH_nuc"/>
</dbReference>
<feature type="region of interest" description="Disordered" evidence="1">
    <location>
        <begin position="270"/>
        <end position="348"/>
    </location>
</feature>